<dbReference type="Proteomes" id="UP000626092">
    <property type="component" value="Unassembled WGS sequence"/>
</dbReference>
<protein>
    <submittedName>
        <fullName evidence="1">Uncharacterized protein</fullName>
    </submittedName>
</protein>
<gene>
    <name evidence="1" type="ORF">RHSIM_Rhsim07G0122200</name>
</gene>
<name>A0A834GUR7_RHOSS</name>
<accession>A0A834GUR7</accession>
<organism evidence="1 2">
    <name type="scientific">Rhododendron simsii</name>
    <name type="common">Sims's rhododendron</name>
    <dbReference type="NCBI Taxonomy" id="118357"/>
    <lineage>
        <taxon>Eukaryota</taxon>
        <taxon>Viridiplantae</taxon>
        <taxon>Streptophyta</taxon>
        <taxon>Embryophyta</taxon>
        <taxon>Tracheophyta</taxon>
        <taxon>Spermatophyta</taxon>
        <taxon>Magnoliopsida</taxon>
        <taxon>eudicotyledons</taxon>
        <taxon>Gunneridae</taxon>
        <taxon>Pentapetalae</taxon>
        <taxon>asterids</taxon>
        <taxon>Ericales</taxon>
        <taxon>Ericaceae</taxon>
        <taxon>Ericoideae</taxon>
        <taxon>Rhodoreae</taxon>
        <taxon>Rhododendron</taxon>
    </lineage>
</organism>
<sequence length="91" mass="9897">MQDKPVQSRANPKVDDRATQMNEPITDFLPAVVDLAHCLYGCVFFWPLKAISRQPSASAASGANIVDASNHQLVNMQVGVQYLAATPENIN</sequence>
<dbReference type="AlphaFoldDB" id="A0A834GUR7"/>
<keyword evidence="2" id="KW-1185">Reference proteome</keyword>
<reference evidence="1" key="1">
    <citation type="submission" date="2019-11" db="EMBL/GenBank/DDBJ databases">
        <authorList>
            <person name="Liu Y."/>
            <person name="Hou J."/>
            <person name="Li T.-Q."/>
            <person name="Guan C.-H."/>
            <person name="Wu X."/>
            <person name="Wu H.-Z."/>
            <person name="Ling F."/>
            <person name="Zhang R."/>
            <person name="Shi X.-G."/>
            <person name="Ren J.-P."/>
            <person name="Chen E.-F."/>
            <person name="Sun J.-M."/>
        </authorList>
    </citation>
    <scope>NUCLEOTIDE SEQUENCE</scope>
    <source>
        <strain evidence="1">Adult_tree_wgs_1</strain>
        <tissue evidence="1">Leaves</tissue>
    </source>
</reference>
<dbReference type="EMBL" id="WJXA01000007">
    <property type="protein sequence ID" value="KAF7137342.1"/>
    <property type="molecule type" value="Genomic_DNA"/>
</dbReference>
<proteinExistence type="predicted"/>
<comment type="caution">
    <text evidence="1">The sequence shown here is derived from an EMBL/GenBank/DDBJ whole genome shotgun (WGS) entry which is preliminary data.</text>
</comment>
<evidence type="ECO:0000313" key="1">
    <source>
        <dbReference type="EMBL" id="KAF7137342.1"/>
    </source>
</evidence>
<evidence type="ECO:0000313" key="2">
    <source>
        <dbReference type="Proteomes" id="UP000626092"/>
    </source>
</evidence>